<organism evidence="2 3">
    <name type="scientific">Cricetulus griseus</name>
    <name type="common">Chinese hamster</name>
    <name type="synonym">Cricetulus barabensis griseus</name>
    <dbReference type="NCBI Taxonomy" id="10029"/>
    <lineage>
        <taxon>Eukaryota</taxon>
        <taxon>Metazoa</taxon>
        <taxon>Chordata</taxon>
        <taxon>Craniata</taxon>
        <taxon>Vertebrata</taxon>
        <taxon>Euteleostomi</taxon>
        <taxon>Mammalia</taxon>
        <taxon>Eutheria</taxon>
        <taxon>Euarchontoglires</taxon>
        <taxon>Glires</taxon>
        <taxon>Rodentia</taxon>
        <taxon>Myomorpha</taxon>
        <taxon>Muroidea</taxon>
        <taxon>Cricetidae</taxon>
        <taxon>Cricetinae</taxon>
        <taxon>Cricetulus</taxon>
    </lineage>
</organism>
<dbReference type="InParanoid" id="G3I6G6"/>
<protein>
    <submittedName>
        <fullName evidence="2">Uncharacterized protein</fullName>
    </submittedName>
</protein>
<dbReference type="EMBL" id="JH001367">
    <property type="protein sequence ID" value="EGW10717.1"/>
    <property type="molecule type" value="Genomic_DNA"/>
</dbReference>
<feature type="compositionally biased region" description="Basic and acidic residues" evidence="1">
    <location>
        <begin position="39"/>
        <end position="49"/>
    </location>
</feature>
<name>G3I6G6_CRIGR</name>
<evidence type="ECO:0000313" key="3">
    <source>
        <dbReference type="Proteomes" id="UP000001075"/>
    </source>
</evidence>
<accession>G3I6G6</accession>
<proteinExistence type="predicted"/>
<gene>
    <name evidence="2" type="ORF">I79_019096</name>
</gene>
<evidence type="ECO:0000313" key="2">
    <source>
        <dbReference type="EMBL" id="EGW10717.1"/>
    </source>
</evidence>
<feature type="compositionally biased region" description="Gly residues" evidence="1">
    <location>
        <begin position="66"/>
        <end position="83"/>
    </location>
</feature>
<sequence length="83" mass="8736">MEALESEGLLIFTQVPSEPQKRRVKAAGSKFAAASLEGDATHPGDHVVSRAEQSTRLANRSLERGPGTGRNGGREGATGSWGF</sequence>
<dbReference type="Proteomes" id="UP000001075">
    <property type="component" value="Unassembled WGS sequence"/>
</dbReference>
<evidence type="ECO:0000256" key="1">
    <source>
        <dbReference type="SAM" id="MobiDB-lite"/>
    </source>
</evidence>
<dbReference type="AlphaFoldDB" id="G3I6G6"/>
<feature type="region of interest" description="Disordered" evidence="1">
    <location>
        <begin position="34"/>
        <end position="83"/>
    </location>
</feature>
<reference evidence="3" key="1">
    <citation type="journal article" date="2011" name="Nat. Biotechnol.">
        <title>The genomic sequence of the Chinese hamster ovary (CHO)-K1 cell line.</title>
        <authorList>
            <person name="Xu X."/>
            <person name="Nagarajan H."/>
            <person name="Lewis N.E."/>
            <person name="Pan S."/>
            <person name="Cai Z."/>
            <person name="Liu X."/>
            <person name="Chen W."/>
            <person name="Xie M."/>
            <person name="Wang W."/>
            <person name="Hammond S."/>
            <person name="Andersen M.R."/>
            <person name="Neff N."/>
            <person name="Passarelli B."/>
            <person name="Koh W."/>
            <person name="Fan H.C."/>
            <person name="Wang J."/>
            <person name="Gui Y."/>
            <person name="Lee K.H."/>
            <person name="Betenbaugh M.J."/>
            <person name="Quake S.R."/>
            <person name="Famili I."/>
            <person name="Palsson B.O."/>
            <person name="Wang J."/>
        </authorList>
    </citation>
    <scope>NUCLEOTIDE SEQUENCE [LARGE SCALE GENOMIC DNA]</scope>
    <source>
        <strain evidence="3">CHO K1 cell line</strain>
    </source>
</reference>